<reference evidence="1 2" key="1">
    <citation type="journal article" date="2022" name="Allergy">
        <title>Genome assembly and annotation of Periplaneta americana reveal a comprehensive cockroach allergen profile.</title>
        <authorList>
            <person name="Wang L."/>
            <person name="Xiong Q."/>
            <person name="Saelim N."/>
            <person name="Wang L."/>
            <person name="Nong W."/>
            <person name="Wan A.T."/>
            <person name="Shi M."/>
            <person name="Liu X."/>
            <person name="Cao Q."/>
            <person name="Hui J.H.L."/>
            <person name="Sookrung N."/>
            <person name="Leung T.F."/>
            <person name="Tungtrongchitr A."/>
            <person name="Tsui S.K.W."/>
        </authorList>
    </citation>
    <scope>NUCLEOTIDE SEQUENCE [LARGE SCALE GENOMIC DNA]</scope>
    <source>
        <strain evidence="1">PWHHKU_190912</strain>
    </source>
</reference>
<sequence length="253" mass="29133">MFAARRTAERKLRGISTSVSKEEVEQNGARLKSSLRKLCAVLHNRQEYGTYFRYKSWNKTGKLMRRNNTRGGKQLLCESVRICLFSAQNQYAVCNKRSSHKIMYDTRACVTSRYHGNQGLYENGNPNIFTSTVLSLLVHPFTLRRNLISAACNLLLSRSLIIHDSLPYVNTGKILLWKDVRIRFFKFYQLKYAVPILQSVKRTAIAELMVHRRRSKKLDANINKISELSLKGNNVCGLTFDFMQNLPLPNIPV</sequence>
<accession>A0ABQ8T2T9</accession>
<evidence type="ECO:0000313" key="1">
    <source>
        <dbReference type="EMBL" id="KAJ4440774.1"/>
    </source>
</evidence>
<protein>
    <submittedName>
        <fullName evidence="1">Uncharacterized protein</fullName>
    </submittedName>
</protein>
<keyword evidence="2" id="KW-1185">Reference proteome</keyword>
<evidence type="ECO:0000313" key="2">
    <source>
        <dbReference type="Proteomes" id="UP001148838"/>
    </source>
</evidence>
<proteinExistence type="predicted"/>
<gene>
    <name evidence="1" type="ORF">ANN_10620</name>
</gene>
<comment type="caution">
    <text evidence="1">The sequence shown here is derived from an EMBL/GenBank/DDBJ whole genome shotgun (WGS) entry which is preliminary data.</text>
</comment>
<dbReference type="Proteomes" id="UP001148838">
    <property type="component" value="Unassembled WGS sequence"/>
</dbReference>
<name>A0ABQ8T2T9_PERAM</name>
<dbReference type="EMBL" id="JAJSOF020000015">
    <property type="protein sequence ID" value="KAJ4440774.1"/>
    <property type="molecule type" value="Genomic_DNA"/>
</dbReference>
<organism evidence="1 2">
    <name type="scientific">Periplaneta americana</name>
    <name type="common">American cockroach</name>
    <name type="synonym">Blatta americana</name>
    <dbReference type="NCBI Taxonomy" id="6978"/>
    <lineage>
        <taxon>Eukaryota</taxon>
        <taxon>Metazoa</taxon>
        <taxon>Ecdysozoa</taxon>
        <taxon>Arthropoda</taxon>
        <taxon>Hexapoda</taxon>
        <taxon>Insecta</taxon>
        <taxon>Pterygota</taxon>
        <taxon>Neoptera</taxon>
        <taxon>Polyneoptera</taxon>
        <taxon>Dictyoptera</taxon>
        <taxon>Blattodea</taxon>
        <taxon>Blattoidea</taxon>
        <taxon>Blattidae</taxon>
        <taxon>Blattinae</taxon>
        <taxon>Periplaneta</taxon>
    </lineage>
</organism>